<evidence type="ECO:0000313" key="1">
    <source>
        <dbReference type="EMBL" id="MBQ0961066.1"/>
    </source>
</evidence>
<dbReference type="AlphaFoldDB" id="A0A940YRB2"/>
<comment type="caution">
    <text evidence="1">The sequence shown here is derived from an EMBL/GenBank/DDBJ whole genome shotgun (WGS) entry which is preliminary data.</text>
</comment>
<sequence>MAVLATASRPWSKFNRHGWSKFGRRQQRELALRHELSQEALGVAPVCVIAKERLDAVGDAALSPEGRHGAVAEALRIAIKRAGLRRNVHEVLVRVQSHIDKAFKAASNDLLAVPPEQLDEYVIGRAHAEGVSELHVVERALTASMSESFRHLFSVDTATRRNEQRLRLLRGIPLGVDPPTHHEKLESFRRQEVWEPEELVNKGGSPLACGDVFEFTGPNGTSHRFILLVQPCDVTLRPNGERDVDAGFLIQLKEVPTADHAPKLKQIRLPFLLDGKQWACELRKTTSVRLELLDLVSFRADGRLQYNEGQAAPEWVLPGQRISGASVLSGLKKAYDLRAAKKGDPASDEKDARCQLTLSASGPFQQIAHGTFLKAKAANGEEPAVPGGYTWNLRRIGRVRMPYASSLLGSYLAVVDRDAFDLDYLKPRLPRASGPAPCGTCA</sequence>
<keyword evidence="2" id="KW-1185">Reference proteome</keyword>
<reference evidence="1" key="1">
    <citation type="submission" date="2021-04" db="EMBL/GenBank/DDBJ databases">
        <title>The genome sequence of Ideonella sp. 4Y11.</title>
        <authorList>
            <person name="Liu Y."/>
        </authorList>
    </citation>
    <scope>NUCLEOTIDE SEQUENCE</scope>
    <source>
        <strain evidence="1">4Y11</strain>
    </source>
</reference>
<organism evidence="1 2">
    <name type="scientific">Ideonella aquatica</name>
    <dbReference type="NCBI Taxonomy" id="2824119"/>
    <lineage>
        <taxon>Bacteria</taxon>
        <taxon>Pseudomonadati</taxon>
        <taxon>Pseudomonadota</taxon>
        <taxon>Betaproteobacteria</taxon>
        <taxon>Burkholderiales</taxon>
        <taxon>Sphaerotilaceae</taxon>
        <taxon>Ideonella</taxon>
    </lineage>
</organism>
<gene>
    <name evidence="1" type="ORF">KAK06_19075</name>
</gene>
<evidence type="ECO:0000313" key="2">
    <source>
        <dbReference type="Proteomes" id="UP000678374"/>
    </source>
</evidence>
<name>A0A940YRB2_9BURK</name>
<protein>
    <submittedName>
        <fullName evidence="1">Uncharacterized protein</fullName>
    </submittedName>
</protein>
<dbReference type="RefSeq" id="WP_210803740.1">
    <property type="nucleotide sequence ID" value="NZ_JAGQDE010000021.1"/>
</dbReference>
<accession>A0A940YRB2</accession>
<dbReference type="Proteomes" id="UP000678374">
    <property type="component" value="Unassembled WGS sequence"/>
</dbReference>
<proteinExistence type="predicted"/>
<dbReference type="EMBL" id="JAGQDE010000021">
    <property type="protein sequence ID" value="MBQ0961066.1"/>
    <property type="molecule type" value="Genomic_DNA"/>
</dbReference>